<dbReference type="InterPro" id="IPR024072">
    <property type="entry name" value="DHFR-like_dom_sf"/>
</dbReference>
<dbReference type="EMBL" id="JABEVY010000149">
    <property type="protein sequence ID" value="KAF5246560.1"/>
    <property type="molecule type" value="Genomic_DNA"/>
</dbReference>
<comment type="caution">
    <text evidence="1">The sequence shown here is derived from an EMBL/GenBank/DDBJ whole genome shotgun (WGS) entry which is preliminary data.</text>
</comment>
<protein>
    <submittedName>
        <fullName evidence="1">Uncharacterized protein</fullName>
    </submittedName>
</protein>
<dbReference type="SUPFAM" id="SSF53597">
    <property type="entry name" value="Dihydrofolate reductase-like"/>
    <property type="match status" value="1"/>
</dbReference>
<sequence length="108" mass="12212">MSLFRYSAATSLLGYIASLDGSIPWIIEDPLVDFLALYAGLDFFFMGRKTYQIMQSFDADNPVSKAPKESFIAATRTMNPDHFPDVTDIQENVLNRIRRLKMNGGKDI</sequence>
<dbReference type="Proteomes" id="UP000573603">
    <property type="component" value="Unassembled WGS sequence"/>
</dbReference>
<evidence type="ECO:0000313" key="1">
    <source>
        <dbReference type="EMBL" id="KAF5246560.1"/>
    </source>
</evidence>
<dbReference type="Gene3D" id="3.40.430.10">
    <property type="entry name" value="Dihydrofolate Reductase, subunit A"/>
    <property type="match status" value="1"/>
</dbReference>
<reference evidence="1 2" key="1">
    <citation type="journal article" date="2020" name="BMC Genomics">
        <title>Correction to: Identification and distribution of gene clusters required for synthesis of sphingolipid metabolism inhibitors in diverse species of the filamentous fungus Fusarium.</title>
        <authorList>
            <person name="Kim H.S."/>
            <person name="Lohmar J.M."/>
            <person name="Busman M."/>
            <person name="Brown D.W."/>
            <person name="Naumann T.A."/>
            <person name="Divon H.H."/>
            <person name="Lysoe E."/>
            <person name="Uhlig S."/>
            <person name="Proctor R.H."/>
        </authorList>
    </citation>
    <scope>NUCLEOTIDE SEQUENCE [LARGE SCALE GENOMIC DNA]</scope>
    <source>
        <strain evidence="1 2">NRRL 25214</strain>
    </source>
</reference>
<gene>
    <name evidence="1" type="ORF">FANTH_6810</name>
</gene>
<keyword evidence="2" id="KW-1185">Reference proteome</keyword>
<proteinExistence type="predicted"/>
<organism evidence="1 2">
    <name type="scientific">Fusarium anthophilum</name>
    <dbReference type="NCBI Taxonomy" id="48485"/>
    <lineage>
        <taxon>Eukaryota</taxon>
        <taxon>Fungi</taxon>
        <taxon>Dikarya</taxon>
        <taxon>Ascomycota</taxon>
        <taxon>Pezizomycotina</taxon>
        <taxon>Sordariomycetes</taxon>
        <taxon>Hypocreomycetidae</taxon>
        <taxon>Hypocreales</taxon>
        <taxon>Nectriaceae</taxon>
        <taxon>Fusarium</taxon>
        <taxon>Fusarium fujikuroi species complex</taxon>
    </lineage>
</organism>
<name>A0A8H5E465_9HYPO</name>
<evidence type="ECO:0000313" key="2">
    <source>
        <dbReference type="Proteomes" id="UP000573603"/>
    </source>
</evidence>
<accession>A0A8H5E465</accession>
<dbReference type="AlphaFoldDB" id="A0A8H5E465"/>